<sequence length="69" mass="7708">MSHRDNKLLIAKAMFSDKIVLSTLIVNSAIVSTNMSLLISVALFCSLIQQEKLWAMHMGEGKDRIKTTD</sequence>
<feature type="transmembrane region" description="Helical" evidence="1">
    <location>
        <begin position="20"/>
        <end position="48"/>
    </location>
</feature>
<evidence type="ECO:0000313" key="3">
    <source>
        <dbReference type="WBParaSite" id="ALUE_0000966101-mRNA-1"/>
    </source>
</evidence>
<reference evidence="3" key="1">
    <citation type="submission" date="2023-03" db="UniProtKB">
        <authorList>
            <consortium name="WormBaseParasite"/>
        </authorList>
    </citation>
    <scope>IDENTIFICATION</scope>
</reference>
<keyword evidence="1" id="KW-1133">Transmembrane helix</keyword>
<accession>A0A9J2PJ97</accession>
<dbReference type="AlphaFoldDB" id="A0A9J2PJ97"/>
<protein>
    <submittedName>
        <fullName evidence="3">Uncharacterized protein</fullName>
    </submittedName>
</protein>
<keyword evidence="2" id="KW-1185">Reference proteome</keyword>
<proteinExistence type="predicted"/>
<evidence type="ECO:0000313" key="2">
    <source>
        <dbReference type="Proteomes" id="UP000036681"/>
    </source>
</evidence>
<dbReference type="WBParaSite" id="ALUE_0000966101-mRNA-1">
    <property type="protein sequence ID" value="ALUE_0000966101-mRNA-1"/>
    <property type="gene ID" value="ALUE_0000966101"/>
</dbReference>
<dbReference type="Proteomes" id="UP000036681">
    <property type="component" value="Unplaced"/>
</dbReference>
<keyword evidence="1" id="KW-0812">Transmembrane</keyword>
<name>A0A9J2PJ97_ASCLU</name>
<evidence type="ECO:0000256" key="1">
    <source>
        <dbReference type="SAM" id="Phobius"/>
    </source>
</evidence>
<keyword evidence="1" id="KW-0472">Membrane</keyword>
<organism evidence="2 3">
    <name type="scientific">Ascaris lumbricoides</name>
    <name type="common">Giant roundworm</name>
    <dbReference type="NCBI Taxonomy" id="6252"/>
    <lineage>
        <taxon>Eukaryota</taxon>
        <taxon>Metazoa</taxon>
        <taxon>Ecdysozoa</taxon>
        <taxon>Nematoda</taxon>
        <taxon>Chromadorea</taxon>
        <taxon>Rhabditida</taxon>
        <taxon>Spirurina</taxon>
        <taxon>Ascaridomorpha</taxon>
        <taxon>Ascaridoidea</taxon>
        <taxon>Ascarididae</taxon>
        <taxon>Ascaris</taxon>
    </lineage>
</organism>